<proteinExistence type="predicted"/>
<evidence type="ECO:0000313" key="2">
    <source>
        <dbReference type="Proteomes" id="UP000236311"/>
    </source>
</evidence>
<reference evidence="1 2" key="1">
    <citation type="submission" date="2018-01" db="EMBL/GenBank/DDBJ databases">
        <authorList>
            <person name="Gaut B.S."/>
            <person name="Morton B.R."/>
            <person name="Clegg M.T."/>
            <person name="Duvall M.R."/>
        </authorList>
    </citation>
    <scope>NUCLEOTIDE SEQUENCE [LARGE SCALE GENOMIC DNA]</scope>
    <source>
        <strain evidence="1">GP69</strain>
    </source>
</reference>
<dbReference type="EMBL" id="OFSM01000042">
    <property type="protein sequence ID" value="SOY32218.1"/>
    <property type="molecule type" value="Genomic_DNA"/>
</dbReference>
<evidence type="ECO:0000313" key="1">
    <source>
        <dbReference type="EMBL" id="SOY32218.1"/>
    </source>
</evidence>
<accession>A0A2K4ZP04</accession>
<name>A0A2K4ZP04_9FIRM</name>
<dbReference type="OrthoDB" id="1904631at2"/>
<protein>
    <submittedName>
        <fullName evidence="1">Uncharacterized protein</fullName>
    </submittedName>
</protein>
<keyword evidence="2" id="KW-1185">Reference proteome</keyword>
<dbReference type="AlphaFoldDB" id="A0A2K4ZP04"/>
<organism evidence="1 2">
    <name type="scientific">Acetatifactor muris</name>
    <dbReference type="NCBI Taxonomy" id="879566"/>
    <lineage>
        <taxon>Bacteria</taxon>
        <taxon>Bacillati</taxon>
        <taxon>Bacillota</taxon>
        <taxon>Clostridia</taxon>
        <taxon>Lachnospirales</taxon>
        <taxon>Lachnospiraceae</taxon>
        <taxon>Acetatifactor</taxon>
    </lineage>
</organism>
<dbReference type="RefSeq" id="WP_103242186.1">
    <property type="nucleotide sequence ID" value="NZ_JANJZD010000047.1"/>
</dbReference>
<dbReference type="Proteomes" id="UP000236311">
    <property type="component" value="Unassembled WGS sequence"/>
</dbReference>
<sequence length="167" mass="19677">MVNGTTPFEKICKRFYNRIEKDEKFFNYYNVSISEAVSIAEQRAKNYLVESLDELSSIGNLDVDFSDYDEEIETINFKLYSREIKLIVEIMFLTYMKRDEALLHAMEISFAPSDLTVFSPGNERTSYRNFIADLTKSVDDKVDEYKNRDRKTGKLKQIIDYSQYSEE</sequence>
<gene>
    <name evidence="1" type="ORF">AMURIS_04976</name>
</gene>